<dbReference type="InterPro" id="IPR034003">
    <property type="entry name" value="ABCG_PDR_2"/>
</dbReference>
<dbReference type="GeneID" id="109709941"/>
<dbReference type="InterPro" id="IPR043926">
    <property type="entry name" value="ABCG_dom"/>
</dbReference>
<keyword evidence="14" id="KW-1185">Reference proteome</keyword>
<dbReference type="OrthoDB" id="66620at2759"/>
<dbReference type="CDD" id="cd03232">
    <property type="entry name" value="ABCG_PDR_domain2"/>
    <property type="match status" value="1"/>
</dbReference>
<evidence type="ECO:0000256" key="5">
    <source>
        <dbReference type="ARBA" id="ARBA00022737"/>
    </source>
</evidence>
<dbReference type="Proteomes" id="UP000515123">
    <property type="component" value="Linkage group 1"/>
</dbReference>
<feature type="transmembrane region" description="Helical" evidence="12">
    <location>
        <begin position="1320"/>
        <end position="1340"/>
    </location>
</feature>
<name>A0A6P5F378_ANACO</name>
<feature type="domain" description="ABC transporter" evidence="13">
    <location>
        <begin position="831"/>
        <end position="1084"/>
    </location>
</feature>
<dbReference type="InterPro" id="IPR013581">
    <property type="entry name" value="PDR_assoc"/>
</dbReference>
<feature type="domain" description="ABC transporter" evidence="13">
    <location>
        <begin position="131"/>
        <end position="412"/>
    </location>
</feature>
<dbReference type="InterPro" id="IPR003439">
    <property type="entry name" value="ABC_transporter-like_ATP-bd"/>
</dbReference>
<gene>
    <name evidence="15" type="primary">LOC109709941</name>
</gene>
<proteinExistence type="inferred from homology"/>
<keyword evidence="9 12" id="KW-0472">Membrane</keyword>
<keyword evidence="8 12" id="KW-1133">Transmembrane helix</keyword>
<feature type="region of interest" description="Disordered" evidence="11">
    <location>
        <begin position="779"/>
        <end position="807"/>
    </location>
</feature>
<dbReference type="Pfam" id="PF00005">
    <property type="entry name" value="ABC_tran"/>
    <property type="match status" value="2"/>
</dbReference>
<comment type="similarity">
    <text evidence="2">Belongs to the ABC transporter superfamily. ABCG family. PDR (TC 3.A.1.205) subfamily.</text>
</comment>
<dbReference type="Pfam" id="PF01061">
    <property type="entry name" value="ABC2_membrane"/>
    <property type="match status" value="2"/>
</dbReference>
<protein>
    <submittedName>
        <fullName evidence="15">ABC transporter G family member 48-like</fullName>
    </submittedName>
</protein>
<dbReference type="GO" id="GO:0005524">
    <property type="term" value="F:ATP binding"/>
    <property type="evidence" value="ECO:0007669"/>
    <property type="project" value="UniProtKB-KW"/>
</dbReference>
<feature type="transmembrane region" description="Helical" evidence="12">
    <location>
        <begin position="592"/>
        <end position="614"/>
    </location>
</feature>
<organism evidence="14 15">
    <name type="scientific">Ananas comosus</name>
    <name type="common">Pineapple</name>
    <name type="synonym">Ananas ananas</name>
    <dbReference type="NCBI Taxonomy" id="4615"/>
    <lineage>
        <taxon>Eukaryota</taxon>
        <taxon>Viridiplantae</taxon>
        <taxon>Streptophyta</taxon>
        <taxon>Embryophyta</taxon>
        <taxon>Tracheophyta</taxon>
        <taxon>Spermatophyta</taxon>
        <taxon>Magnoliopsida</taxon>
        <taxon>Liliopsida</taxon>
        <taxon>Poales</taxon>
        <taxon>Bromeliaceae</taxon>
        <taxon>Bromelioideae</taxon>
        <taxon>Ananas</taxon>
    </lineage>
</organism>
<keyword evidence="5" id="KW-0677">Repeat</keyword>
<comment type="subcellular location">
    <subcellularLocation>
        <location evidence="1">Membrane</location>
        <topology evidence="1">Multi-pass membrane protein</topology>
    </subcellularLocation>
</comment>
<feature type="transmembrane region" description="Helical" evidence="12">
    <location>
        <begin position="541"/>
        <end position="561"/>
    </location>
</feature>
<feature type="transmembrane region" description="Helical" evidence="12">
    <location>
        <begin position="1207"/>
        <end position="1233"/>
    </location>
</feature>
<evidence type="ECO:0000256" key="7">
    <source>
        <dbReference type="ARBA" id="ARBA00022840"/>
    </source>
</evidence>
<dbReference type="Pfam" id="PF19055">
    <property type="entry name" value="ABC2_membrane_7"/>
    <property type="match status" value="2"/>
</dbReference>
<evidence type="ECO:0000256" key="9">
    <source>
        <dbReference type="ARBA" id="ARBA00023136"/>
    </source>
</evidence>
<sequence length="1432" mass="162297">MTASFREPSDVFRRDVQEGDDEENLKWAALEKLPTYDRMRKGILRRIMEEDGGKVSSSEVELHKLGVQERKILLDHIFEIVEQDNERFLLRLRDRIDRVGLELPKIEVRYENLSIEADVYVGSRALPTLWNTYVNVVEGFIGRFSPSKKKTIKILDDVSGILKPSRTTLLLGPPAAGKTTLMLALAGKADKNLRVSGRVTYCGHELTEFYPERTSAYISQYDLHNGEMTVRETIDFSARCLGVGTRYEMLSELSRREKGAGIKPDPEIDAFMKVTAMQGQRTSVATDYILKVLGLDICADIIVGDEMRRGISGGQKKRVTTGEMLAGPARALFMDEISTGLDSSTTFQIVKFIKQMVRVMDGTVLVSLLQPAPETYNLFDDIILLSEGQVVYHGPREHVLEFFESAGFKCPERKGVADFLQEVTSKKDQEQYWVNRSQPYRHISVREFAQYFKSFHVGLQLAGELEIPYDKSKTHPAALVTEKYGIPTKELLKAVLARGWLLMKRNSFVYIFKTVQITILSLIVMTVFFRTEMHHTSIADGSKYFGALFFSLIIIMFNGFAELSMTVSNLPVFYKQRDSLFFPPWVYGIQYWILRIPLSLLDTTIWMVLTYYVIGFAPSASRFFRLYLALFMVHQMALSLFRFIGAIGRSMVVANTIGTFSLLLVFVLGGFVISKDDIKPWWIWGFWSSPMMYGQNAISNNEFLDKRWSAPNNDSTIDAPTIGTAFLRSRGLFINGYWYWLSVGALLAYSILFNILFILAITYLDPIASSQNIIAEDDAEDKEMTSNAEQRSEIAESSRASTTNAISGADAAGGNGAAKRGMVLPFQPLSLAFNHVNYYVDMPPEMKSQGAEESRLQLLCDVSSAFRPGVLTALVGVSGAGKSTLMDVLAGRKTGGYIEGDIRISGYPKMQETFARISGYCEQNDIHSPNLTVHESLIYSAWLRLSQDIDKETREMFVDEVMQLVELDVLKDALVGLPGVDGLSTEQRKRLTIAVELVANPSIIFMDEPTSGLDARAAAIVMRTVRNTVNTGRTVVCTIHQPSIDIFESFDELLLLKRGGQVIYAGELGRHSYRLIEYFQAIPGIPKIPDGYNPATWMLEISTPQVETRLNIDFAEVYAHSALYQRNQELIKELSIPAPGSKDLSFPTKYSQSFTTQCMANFWKQYWSYWRNPQYNAIRFFMTTIIGLIFGTIFWNKAKKTSSEQDLTNLLGAIYAAVLFLGASNSITVQPVVGIERTVFYREKAAGMYSPLSYAFAQVSIEIIYNFVQTIIYVLLIYSMIGFTWHADKFFYFFYFLFMCFNYFTMYGMMVVAATPSHHISGIVSSFLLSFWNLFSGFVIPRPLIPVWWRWYYWGDPIAWTIYGVITSQLGDKENNVSIPGSTSLTVKEYLRKNQGYKHDFLGYVVLAHLGFVLTFFFIFGYSIKFLNFQKR</sequence>
<feature type="transmembrane region" description="Helical" evidence="12">
    <location>
        <begin position="626"/>
        <end position="645"/>
    </location>
</feature>
<feature type="transmembrane region" description="Helical" evidence="12">
    <location>
        <begin position="508"/>
        <end position="529"/>
    </location>
</feature>
<dbReference type="GO" id="GO:0016020">
    <property type="term" value="C:membrane"/>
    <property type="evidence" value="ECO:0007669"/>
    <property type="project" value="UniProtKB-SubCell"/>
</dbReference>
<evidence type="ECO:0000313" key="14">
    <source>
        <dbReference type="Proteomes" id="UP000515123"/>
    </source>
</evidence>
<keyword evidence="7" id="KW-0067">ATP-binding</keyword>
<feature type="transmembrane region" description="Helical" evidence="12">
    <location>
        <begin position="1290"/>
        <end position="1314"/>
    </location>
</feature>
<reference evidence="15" key="2">
    <citation type="submission" date="2025-08" db="UniProtKB">
        <authorList>
            <consortium name="RefSeq"/>
        </authorList>
    </citation>
    <scope>IDENTIFICATION</scope>
    <source>
        <tissue evidence="15">Leaf</tissue>
    </source>
</reference>
<dbReference type="Pfam" id="PF08370">
    <property type="entry name" value="PDR_assoc"/>
    <property type="match status" value="1"/>
</dbReference>
<evidence type="ECO:0000256" key="2">
    <source>
        <dbReference type="ARBA" id="ARBA00006012"/>
    </source>
</evidence>
<evidence type="ECO:0000256" key="3">
    <source>
        <dbReference type="ARBA" id="ARBA00022448"/>
    </source>
</evidence>
<feature type="transmembrane region" description="Helical" evidence="12">
    <location>
        <begin position="651"/>
        <end position="673"/>
    </location>
</feature>
<evidence type="ECO:0000256" key="12">
    <source>
        <dbReference type="SAM" id="Phobius"/>
    </source>
</evidence>
<dbReference type="PANTHER" id="PTHR48040">
    <property type="entry name" value="PLEIOTROPIC DRUG RESISTANCE PROTEIN 1-LIKE ISOFORM X1"/>
    <property type="match status" value="1"/>
</dbReference>
<dbReference type="Gene3D" id="3.40.50.300">
    <property type="entry name" value="P-loop containing nucleotide triphosphate hydrolases"/>
    <property type="match status" value="2"/>
</dbReference>
<dbReference type="Pfam" id="PF14510">
    <property type="entry name" value="ABC_trans_N"/>
    <property type="match status" value="1"/>
</dbReference>
<dbReference type="SUPFAM" id="SSF52540">
    <property type="entry name" value="P-loop containing nucleoside triphosphate hydrolases"/>
    <property type="match status" value="2"/>
</dbReference>
<evidence type="ECO:0000259" key="13">
    <source>
        <dbReference type="PROSITE" id="PS50893"/>
    </source>
</evidence>
<dbReference type="InterPro" id="IPR027417">
    <property type="entry name" value="P-loop_NTPase"/>
</dbReference>
<dbReference type="InterPro" id="IPR029481">
    <property type="entry name" value="ABC_trans_N"/>
</dbReference>
<feature type="transmembrane region" description="Helical" evidence="12">
    <location>
        <begin position="737"/>
        <end position="764"/>
    </location>
</feature>
<comment type="function">
    <text evidence="10">May be a general defense protein.</text>
</comment>
<dbReference type="RefSeq" id="XP_020087918.1">
    <property type="nucleotide sequence ID" value="XM_020232329.1"/>
</dbReference>
<evidence type="ECO:0000256" key="10">
    <source>
        <dbReference type="ARBA" id="ARBA00037747"/>
    </source>
</evidence>
<dbReference type="FunFam" id="3.40.50.300:FF:000179">
    <property type="entry name" value="ABC transporter G family member 34"/>
    <property type="match status" value="1"/>
</dbReference>
<keyword evidence="4 12" id="KW-0812">Transmembrane</keyword>
<evidence type="ECO:0000256" key="11">
    <source>
        <dbReference type="SAM" id="MobiDB-lite"/>
    </source>
</evidence>
<evidence type="ECO:0000256" key="6">
    <source>
        <dbReference type="ARBA" id="ARBA00022741"/>
    </source>
</evidence>
<dbReference type="GO" id="GO:0016887">
    <property type="term" value="F:ATP hydrolysis activity"/>
    <property type="evidence" value="ECO:0007669"/>
    <property type="project" value="InterPro"/>
</dbReference>
<feature type="transmembrane region" description="Helical" evidence="12">
    <location>
        <begin position="1177"/>
        <end position="1195"/>
    </location>
</feature>
<dbReference type="InterPro" id="IPR013525">
    <property type="entry name" value="ABC2_TM"/>
</dbReference>
<keyword evidence="6" id="KW-0547">Nucleotide-binding</keyword>
<reference evidence="14" key="1">
    <citation type="journal article" date="2015" name="Nat. Genet.">
        <title>The pineapple genome and the evolution of CAM photosynthesis.</title>
        <authorList>
            <person name="Ming R."/>
            <person name="VanBuren R."/>
            <person name="Wai C.M."/>
            <person name="Tang H."/>
            <person name="Schatz M.C."/>
            <person name="Bowers J.E."/>
            <person name="Lyons E."/>
            <person name="Wang M.L."/>
            <person name="Chen J."/>
            <person name="Biggers E."/>
            <person name="Zhang J."/>
            <person name="Huang L."/>
            <person name="Zhang L."/>
            <person name="Miao W."/>
            <person name="Zhang J."/>
            <person name="Ye Z."/>
            <person name="Miao C."/>
            <person name="Lin Z."/>
            <person name="Wang H."/>
            <person name="Zhou H."/>
            <person name="Yim W.C."/>
            <person name="Priest H.D."/>
            <person name="Zheng C."/>
            <person name="Woodhouse M."/>
            <person name="Edger P.P."/>
            <person name="Guyot R."/>
            <person name="Guo H.B."/>
            <person name="Guo H."/>
            <person name="Zheng G."/>
            <person name="Singh R."/>
            <person name="Sharma A."/>
            <person name="Min X."/>
            <person name="Zheng Y."/>
            <person name="Lee H."/>
            <person name="Gurtowski J."/>
            <person name="Sedlazeck F.J."/>
            <person name="Harkess A."/>
            <person name="McKain M.R."/>
            <person name="Liao Z."/>
            <person name="Fang J."/>
            <person name="Liu J."/>
            <person name="Zhang X."/>
            <person name="Zhang Q."/>
            <person name="Hu W."/>
            <person name="Qin Y."/>
            <person name="Wang K."/>
            <person name="Chen L.Y."/>
            <person name="Shirley N."/>
            <person name="Lin Y.R."/>
            <person name="Liu L.Y."/>
            <person name="Hernandez A.G."/>
            <person name="Wright C.L."/>
            <person name="Bulone V."/>
            <person name="Tuskan G.A."/>
            <person name="Heath K."/>
            <person name="Zee F."/>
            <person name="Moore P.H."/>
            <person name="Sunkar R."/>
            <person name="Leebens-Mack J.H."/>
            <person name="Mockler T."/>
            <person name="Bennetzen J.L."/>
            <person name="Freeling M."/>
            <person name="Sankoff D."/>
            <person name="Paterson A.H."/>
            <person name="Zhu X."/>
            <person name="Yang X."/>
            <person name="Smith J.A."/>
            <person name="Cushman J.C."/>
            <person name="Paull R.E."/>
            <person name="Yu Q."/>
        </authorList>
    </citation>
    <scope>NUCLEOTIDE SEQUENCE [LARGE SCALE GENOMIC DNA]</scope>
    <source>
        <strain evidence="14">cv. F153</strain>
    </source>
</reference>
<evidence type="ECO:0000256" key="8">
    <source>
        <dbReference type="ARBA" id="ARBA00022989"/>
    </source>
</evidence>
<dbReference type="CDD" id="cd03233">
    <property type="entry name" value="ABCG_PDR_domain1"/>
    <property type="match status" value="1"/>
</dbReference>
<feature type="transmembrane region" description="Helical" evidence="12">
    <location>
        <begin position="1401"/>
        <end position="1424"/>
    </location>
</feature>
<accession>A0A6P5F378</accession>
<dbReference type="InterPro" id="IPR034001">
    <property type="entry name" value="ABCG_PDR_1"/>
</dbReference>
<dbReference type="GO" id="GO:0140359">
    <property type="term" value="F:ABC-type transporter activity"/>
    <property type="evidence" value="ECO:0007669"/>
    <property type="project" value="InterPro"/>
</dbReference>
<feature type="transmembrane region" description="Helical" evidence="12">
    <location>
        <begin position="1253"/>
        <end position="1278"/>
    </location>
</feature>
<dbReference type="InterPro" id="IPR003593">
    <property type="entry name" value="AAA+_ATPase"/>
</dbReference>
<dbReference type="PROSITE" id="PS50893">
    <property type="entry name" value="ABC_TRANSPORTER_2"/>
    <property type="match status" value="2"/>
</dbReference>
<evidence type="ECO:0000313" key="15">
    <source>
        <dbReference type="RefSeq" id="XP_020087918.1"/>
    </source>
</evidence>
<evidence type="ECO:0000256" key="1">
    <source>
        <dbReference type="ARBA" id="ARBA00004141"/>
    </source>
</evidence>
<evidence type="ECO:0000256" key="4">
    <source>
        <dbReference type="ARBA" id="ARBA00022692"/>
    </source>
</evidence>
<keyword evidence="3" id="KW-0813">Transport</keyword>
<dbReference type="FunFam" id="3.40.50.300:FF:000059">
    <property type="entry name" value="ABC transporter G family member 40"/>
    <property type="match status" value="1"/>
</dbReference>
<dbReference type="PANTHER" id="PTHR48040:SF60">
    <property type="entry name" value="ABC TRANSPORTER DOMAIN-CONTAINING PROTEIN"/>
    <property type="match status" value="1"/>
</dbReference>
<dbReference type="SMART" id="SM00382">
    <property type="entry name" value="AAA"/>
    <property type="match status" value="2"/>
</dbReference>